<feature type="transmembrane region" description="Helical" evidence="2">
    <location>
        <begin position="1204"/>
        <end position="1226"/>
    </location>
</feature>
<feature type="signal peptide" evidence="3">
    <location>
        <begin position="1"/>
        <end position="20"/>
    </location>
</feature>
<evidence type="ECO:0008006" key="6">
    <source>
        <dbReference type="Google" id="ProtNLM"/>
    </source>
</evidence>
<dbReference type="InterPro" id="IPR051173">
    <property type="entry name" value="Ca_channel_alpha-2/delta"/>
</dbReference>
<organism evidence="4 5">
    <name type="scientific">Allacma fusca</name>
    <dbReference type="NCBI Taxonomy" id="39272"/>
    <lineage>
        <taxon>Eukaryota</taxon>
        <taxon>Metazoa</taxon>
        <taxon>Ecdysozoa</taxon>
        <taxon>Arthropoda</taxon>
        <taxon>Hexapoda</taxon>
        <taxon>Collembola</taxon>
        <taxon>Symphypleona</taxon>
        <taxon>Sminthuridae</taxon>
        <taxon>Allacma</taxon>
    </lineage>
</organism>
<keyword evidence="2" id="KW-0812">Transmembrane</keyword>
<dbReference type="GO" id="GO:0005891">
    <property type="term" value="C:voltage-gated calcium channel complex"/>
    <property type="evidence" value="ECO:0007669"/>
    <property type="project" value="TreeGrafter"/>
</dbReference>
<sequence length="1379" mass="153513">MSTLIIMCLVIATATQSCFGSSAVFQSGGKNSVGTAAVDPTEEAFNASLSKGSSKLKSNGNNLVNNDVLSAFWKSLRSKSQEEGLQSGSTLMGMLLKKFVEVELGGQRIKDHYTSLPYDGRRSKSLEEQVITLADAVALQLKDYEDALGKLAMSLKQNAEEEVKNPSTSPRITSCCDMKPENLLYDKYFKTQVNKYEACKTIPSKRKPVMFIPNYSFNEVLVDNSIRLPHLKWQYFVSPEGIYVEYPGNSHSCKQNGNVAQPLLSPKGPSGKKLWLIQKTSDDARNHRIVFLIQLGKDTTLSMIKSIKNIVRLLLWFLDESDEVGIVNSDNYSLLSDFLCDQMVPVTSWTRYQIMSYLTYMESKYSRSQSMDVDTEQEENDSQTTANGIQKAINMACTNLTSGSMMFPPSASTIIHLRSGINLEGFDLKAFDVKCPIFLDTFVLKPLNTSEEETYKKVIQGVASKNIYRVKVFSTTQAEPESFAVKIASKLNSKKEWWSLSDILSQFFPKTNEKYTKTAEFSFPHWNPVSKETVIIGKKYVYHMGFPLGLVAVEIPLTYFTQHVTYYVNENTCDGRNYAFMIDKNGRVLSHPALGRPDMSPEILSPIQIDQIEVHRGFASIKKEILTVDRGCQSIVLHPKKSLLTYTWSFVGEFDYVVVLVLHDDAGGCTSYKQDLVLKETYLNPKSDIQHHLLLKDTYMCHKQAISTSKASLYLAPNAFTRPADAINSQLPTKTYSKYPLALMAYIGDNSGFLQNQNRGLKPIVKYHIAALSVSVEKWKFQYSSSNWSRFISRRFATAGGGTFLLTYPGTAITNGYVPLTSTWFRQATTGSRKISFTPPTLDFNSGVPYSTISQVITINVTVSDSPKSEEVPIAVVGADLNVGFFQKILEDAMPECRTVSSSKIDHGNETIPIVSVRCFILDESGYVIYHSQLAKSLKAMTNVHVTQLEPLYVIDMLQYSQQNNGMPMQKQMCHKLSEASATQGSLQRVYLLNVIEDGFVKSKPGEQCSKHKIVPVPETNLFVVMIYDSCSSTAFCPCSTVDNLCLNCLRMEPSDCECPCECPREPSFCSMDNFSDLSDEAQPCEFPGEILPMVQEGNLVCNSSEDAVTNRCNSDCTLRKKSCSKFTTQEDCIGSWDCTWCSNNSIRGENTPKACKTYRECYGYPLSREVSKTDSFSDEYGRFSGSSLADITDEDGEDETGSAVLPALGVLLVFIVFLALVVYCYRHRALSSSNSQPDLHLLPLQESPRCSIVPQAGSSRSDSDGEPFQGPMHQVVDVGNRGRRRQNRFFIPPRSPLGSVLATDSDHGYSTMTPHEDSECGVSIPFFSIDPPPLPPPLSTKQPQSVQTVSSDEPCSSVTELPRVVVPVTVHQELPNIC</sequence>
<keyword evidence="2" id="KW-1133">Transmembrane helix</keyword>
<accession>A0A8J2KRK8</accession>
<reference evidence="4" key="1">
    <citation type="submission" date="2021-06" db="EMBL/GenBank/DDBJ databases">
        <authorList>
            <person name="Hodson N. C."/>
            <person name="Mongue J. A."/>
            <person name="Jaron S. K."/>
        </authorList>
    </citation>
    <scope>NUCLEOTIDE SEQUENCE</scope>
</reference>
<keyword evidence="2" id="KW-0472">Membrane</keyword>
<keyword evidence="5" id="KW-1185">Reference proteome</keyword>
<dbReference type="OrthoDB" id="2150145at2759"/>
<feature type="region of interest" description="Disordered" evidence="1">
    <location>
        <begin position="1334"/>
        <end position="1355"/>
    </location>
</feature>
<evidence type="ECO:0000313" key="5">
    <source>
        <dbReference type="Proteomes" id="UP000708208"/>
    </source>
</evidence>
<feature type="chain" id="PRO_5035173718" description="VWFA and cache domain-containing protein 1" evidence="3">
    <location>
        <begin position="21"/>
        <end position="1379"/>
    </location>
</feature>
<evidence type="ECO:0000256" key="1">
    <source>
        <dbReference type="SAM" id="MobiDB-lite"/>
    </source>
</evidence>
<feature type="region of interest" description="Disordered" evidence="1">
    <location>
        <begin position="1253"/>
        <end position="1280"/>
    </location>
</feature>
<evidence type="ECO:0000256" key="3">
    <source>
        <dbReference type="SAM" id="SignalP"/>
    </source>
</evidence>
<evidence type="ECO:0000256" key="2">
    <source>
        <dbReference type="SAM" id="Phobius"/>
    </source>
</evidence>
<dbReference type="PANTHER" id="PTHR10166">
    <property type="entry name" value="VOLTAGE-DEPENDENT CALCIUM CHANNEL SUBUNIT ALPHA-2/DELTA-RELATED"/>
    <property type="match status" value="1"/>
</dbReference>
<protein>
    <recommendedName>
        <fullName evidence="6">VWFA and cache domain-containing protein 1</fullName>
    </recommendedName>
</protein>
<name>A0A8J2KRK8_9HEXA</name>
<gene>
    <name evidence="4" type="ORF">AFUS01_LOCUS29955</name>
</gene>
<dbReference type="EMBL" id="CAJVCH010451607">
    <property type="protein sequence ID" value="CAG7819515.1"/>
    <property type="molecule type" value="Genomic_DNA"/>
</dbReference>
<dbReference type="GO" id="GO:0005245">
    <property type="term" value="F:voltage-gated calcium channel activity"/>
    <property type="evidence" value="ECO:0007669"/>
    <property type="project" value="TreeGrafter"/>
</dbReference>
<proteinExistence type="predicted"/>
<evidence type="ECO:0000313" key="4">
    <source>
        <dbReference type="EMBL" id="CAG7819515.1"/>
    </source>
</evidence>
<feature type="compositionally biased region" description="Polar residues" evidence="1">
    <location>
        <begin position="1340"/>
        <end position="1355"/>
    </location>
</feature>
<dbReference type="Proteomes" id="UP000708208">
    <property type="component" value="Unassembled WGS sequence"/>
</dbReference>
<keyword evidence="3" id="KW-0732">Signal</keyword>
<comment type="caution">
    <text evidence="4">The sequence shown here is derived from an EMBL/GenBank/DDBJ whole genome shotgun (WGS) entry which is preliminary data.</text>
</comment>
<dbReference type="PANTHER" id="PTHR10166:SF66">
    <property type="entry name" value="VWFA AND CACHE DOMAIN-CONTAINING PROTEIN CG16868"/>
    <property type="match status" value="1"/>
</dbReference>